<protein>
    <recommendedName>
        <fullName evidence="1">B30.2/SPRY domain-containing protein</fullName>
    </recommendedName>
</protein>
<dbReference type="Gene3D" id="2.60.120.920">
    <property type="match status" value="1"/>
</dbReference>
<dbReference type="InterPro" id="IPR050143">
    <property type="entry name" value="TRIM/RBCC"/>
</dbReference>
<name>A0AA40HRX2_CNENI</name>
<evidence type="ECO:0000259" key="1">
    <source>
        <dbReference type="PROSITE" id="PS50188"/>
    </source>
</evidence>
<accession>A0AA40HRX2</accession>
<organism evidence="2 3">
    <name type="scientific">Cnephaeus nilssonii</name>
    <name type="common">Northern bat</name>
    <name type="synonym">Eptesicus nilssonii</name>
    <dbReference type="NCBI Taxonomy" id="3371016"/>
    <lineage>
        <taxon>Eukaryota</taxon>
        <taxon>Metazoa</taxon>
        <taxon>Chordata</taxon>
        <taxon>Craniata</taxon>
        <taxon>Vertebrata</taxon>
        <taxon>Euteleostomi</taxon>
        <taxon>Mammalia</taxon>
        <taxon>Eutheria</taxon>
        <taxon>Laurasiatheria</taxon>
        <taxon>Chiroptera</taxon>
        <taxon>Yangochiroptera</taxon>
        <taxon>Vespertilionidae</taxon>
        <taxon>Cnephaeus</taxon>
    </lineage>
</organism>
<dbReference type="SUPFAM" id="SSF49899">
    <property type="entry name" value="Concanavalin A-like lectins/glucanases"/>
    <property type="match status" value="1"/>
</dbReference>
<dbReference type="PANTHER" id="PTHR24103">
    <property type="entry name" value="E3 UBIQUITIN-PROTEIN LIGASE TRIM"/>
    <property type="match status" value="1"/>
</dbReference>
<dbReference type="InterPro" id="IPR001870">
    <property type="entry name" value="B30.2/SPRY"/>
</dbReference>
<dbReference type="PRINTS" id="PR01407">
    <property type="entry name" value="BUTYPHLNCDUF"/>
</dbReference>
<keyword evidence="3" id="KW-1185">Reference proteome</keyword>
<proteinExistence type="predicted"/>
<reference evidence="2" key="1">
    <citation type="submission" date="2023-06" db="EMBL/GenBank/DDBJ databases">
        <title>Reference genome for the Northern bat (Eptesicus nilssonii), a most northern bat species.</title>
        <authorList>
            <person name="Laine V.N."/>
            <person name="Pulliainen A.T."/>
            <person name="Lilley T.M."/>
        </authorList>
    </citation>
    <scope>NUCLEOTIDE SEQUENCE</scope>
    <source>
        <strain evidence="2">BLF_Eptnil</strain>
        <tissue evidence="2">Kidney</tissue>
    </source>
</reference>
<dbReference type="InterPro" id="IPR003879">
    <property type="entry name" value="Butyrophylin_SPRY"/>
</dbReference>
<dbReference type="EMBL" id="JAULJE010000013">
    <property type="protein sequence ID" value="KAK1336214.1"/>
    <property type="molecule type" value="Genomic_DNA"/>
</dbReference>
<dbReference type="InterPro" id="IPR013320">
    <property type="entry name" value="ConA-like_dom_sf"/>
</dbReference>
<evidence type="ECO:0000313" key="3">
    <source>
        <dbReference type="Proteomes" id="UP001177744"/>
    </source>
</evidence>
<dbReference type="Proteomes" id="UP001177744">
    <property type="component" value="Unassembled WGS sequence"/>
</dbReference>
<evidence type="ECO:0000313" key="2">
    <source>
        <dbReference type="EMBL" id="KAK1336214.1"/>
    </source>
</evidence>
<dbReference type="InterPro" id="IPR043136">
    <property type="entry name" value="B30.2/SPRY_sf"/>
</dbReference>
<comment type="caution">
    <text evidence="2">The sequence shown here is derived from an EMBL/GenBank/DDBJ whole genome shotgun (WGS) entry which is preliminary data.</text>
</comment>
<dbReference type="PROSITE" id="PS50188">
    <property type="entry name" value="B302_SPRY"/>
    <property type="match status" value="1"/>
</dbReference>
<dbReference type="InterPro" id="IPR003877">
    <property type="entry name" value="SPRY_dom"/>
</dbReference>
<feature type="domain" description="B30.2/SPRY" evidence="1">
    <location>
        <begin position="94"/>
        <end position="258"/>
    </location>
</feature>
<gene>
    <name evidence="2" type="ORF">QTO34_004018</name>
</gene>
<sequence>MAHKRQLLRGMYTELKEMCHKPDVELLLVRTQKWGAECSPAQAFFNGNPPPLLWHLFPTTYFHSLSYFVGRNFGDILHRSEAVCVHMPQPVKAELTAVTIPGMIARFNPFQRAISVCHGRAHNHEFLEEDLISLNIGWGVYGAPLPFPKSECFLYLGASIFTYGQHYWELEVGDTWNWALGVCCDDWIKNNINLHKAFYLLGCAKNNMHHSVFTTSPSVLQYVPKPIGRVGVFLDYEGRSVTFILNLCCKRLGQEFPT</sequence>
<dbReference type="AlphaFoldDB" id="A0AA40HRX2"/>
<dbReference type="Pfam" id="PF00622">
    <property type="entry name" value="SPRY"/>
    <property type="match status" value="1"/>
</dbReference>